<dbReference type="EMBL" id="OZ021738">
    <property type="protein sequence ID" value="CAK9319401.1"/>
    <property type="molecule type" value="Genomic_DNA"/>
</dbReference>
<name>A0ABP0YJY5_9ROSI</name>
<dbReference type="Proteomes" id="UP001642487">
    <property type="component" value="Chromosome 4"/>
</dbReference>
<evidence type="ECO:0000313" key="1">
    <source>
        <dbReference type="EMBL" id="CAK9319401.1"/>
    </source>
</evidence>
<protein>
    <submittedName>
        <fullName evidence="1">Uncharacterized protein</fullName>
    </submittedName>
</protein>
<gene>
    <name evidence="1" type="ORF">CITCOLO1_LOCUS11405</name>
</gene>
<organism evidence="1 2">
    <name type="scientific">Citrullus colocynthis</name>
    <name type="common">colocynth</name>
    <dbReference type="NCBI Taxonomy" id="252529"/>
    <lineage>
        <taxon>Eukaryota</taxon>
        <taxon>Viridiplantae</taxon>
        <taxon>Streptophyta</taxon>
        <taxon>Embryophyta</taxon>
        <taxon>Tracheophyta</taxon>
        <taxon>Spermatophyta</taxon>
        <taxon>Magnoliopsida</taxon>
        <taxon>eudicotyledons</taxon>
        <taxon>Gunneridae</taxon>
        <taxon>Pentapetalae</taxon>
        <taxon>rosids</taxon>
        <taxon>fabids</taxon>
        <taxon>Cucurbitales</taxon>
        <taxon>Cucurbitaceae</taxon>
        <taxon>Benincaseae</taxon>
        <taxon>Citrullus</taxon>
    </lineage>
</organism>
<evidence type="ECO:0000313" key="2">
    <source>
        <dbReference type="Proteomes" id="UP001642487"/>
    </source>
</evidence>
<accession>A0ABP0YJY5</accession>
<proteinExistence type="predicted"/>
<sequence>MVRYKEKANRKEAVDEVTSATTTNAYSVRIKIDLLSAIALTTTDLVKSGTTILAESNKYSSSSSSESDQDYHVVSRITERKSMHVSGEPFNEQGRVSKITFALGHGDPSIEQNLTNVAKDSSDSLPNVVSLSELIERIMHNCSLDSNNGVERNVVATEPCDPTILSMSEKENVVAKLVRKFPNVVINKFLDRIVPPTTQELRPSMKDLLFELTGGLENAWPRISQLPSLDLSAKYSILFGTGIANCCPSSHHSGWSISLATLLFQMGRSSPFDYGAFVIG</sequence>
<reference evidence="1 2" key="1">
    <citation type="submission" date="2024-03" db="EMBL/GenBank/DDBJ databases">
        <authorList>
            <person name="Gkanogiannis A."/>
            <person name="Becerra Lopez-Lavalle L."/>
        </authorList>
    </citation>
    <scope>NUCLEOTIDE SEQUENCE [LARGE SCALE GENOMIC DNA]</scope>
</reference>
<keyword evidence="2" id="KW-1185">Reference proteome</keyword>